<proteinExistence type="predicted"/>
<name>A0A0B6Y3A8_9EUPU</name>
<dbReference type="InterPro" id="IPR035915">
    <property type="entry name" value="Plakin_repeat_sf"/>
</dbReference>
<sequence length="93" mass="10077">DFMTALNLGIVDDNLIRVRDTKSGDVLSLEVASDHGLVDLEYGTCTSTFDGEIYSIVDGFDKGIIIDTTSQPSMSLLEAIDENLVDISACLFK</sequence>
<organism evidence="1">
    <name type="scientific">Arion vulgaris</name>
    <dbReference type="NCBI Taxonomy" id="1028688"/>
    <lineage>
        <taxon>Eukaryota</taxon>
        <taxon>Metazoa</taxon>
        <taxon>Spiralia</taxon>
        <taxon>Lophotrochozoa</taxon>
        <taxon>Mollusca</taxon>
        <taxon>Gastropoda</taxon>
        <taxon>Heterobranchia</taxon>
        <taxon>Euthyneura</taxon>
        <taxon>Panpulmonata</taxon>
        <taxon>Eupulmonata</taxon>
        <taxon>Stylommatophora</taxon>
        <taxon>Helicina</taxon>
        <taxon>Arionoidea</taxon>
        <taxon>Arionidae</taxon>
        <taxon>Arion</taxon>
    </lineage>
</organism>
<feature type="non-terminal residue" evidence="1">
    <location>
        <position position="1"/>
    </location>
</feature>
<evidence type="ECO:0000313" key="1">
    <source>
        <dbReference type="EMBL" id="CEK50792.1"/>
    </source>
</evidence>
<dbReference type="EMBL" id="HACG01003927">
    <property type="protein sequence ID" value="CEK50792.1"/>
    <property type="molecule type" value="Transcribed_RNA"/>
</dbReference>
<dbReference type="Gene3D" id="3.90.1290.10">
    <property type="entry name" value="Plakin repeat"/>
    <property type="match status" value="1"/>
</dbReference>
<feature type="non-terminal residue" evidence="1">
    <location>
        <position position="93"/>
    </location>
</feature>
<accession>A0A0B6Y3A8</accession>
<dbReference type="SUPFAM" id="SSF75399">
    <property type="entry name" value="Plakin repeat"/>
    <property type="match status" value="1"/>
</dbReference>
<dbReference type="AlphaFoldDB" id="A0A0B6Y3A8"/>
<protein>
    <submittedName>
        <fullName evidence="1">Uncharacterized protein</fullName>
    </submittedName>
</protein>
<gene>
    <name evidence="1" type="primary">ORF11687</name>
</gene>
<reference evidence="1" key="1">
    <citation type="submission" date="2014-12" db="EMBL/GenBank/DDBJ databases">
        <title>Insight into the proteome of Arion vulgaris.</title>
        <authorList>
            <person name="Aradska J."/>
            <person name="Bulat T."/>
            <person name="Smidak R."/>
            <person name="Sarate P."/>
            <person name="Gangsoo J."/>
            <person name="Sialana F."/>
            <person name="Bilban M."/>
            <person name="Lubec G."/>
        </authorList>
    </citation>
    <scope>NUCLEOTIDE SEQUENCE</scope>
    <source>
        <tissue evidence="1">Skin</tissue>
    </source>
</reference>